<dbReference type="PANTHER" id="PTHR47313:SF1">
    <property type="entry name" value="RIBOSOMAL RNA LARGE SUBUNIT METHYLTRANSFERASE K_L"/>
    <property type="match status" value="1"/>
</dbReference>
<evidence type="ECO:0000256" key="2">
    <source>
        <dbReference type="ARBA" id="ARBA00022679"/>
    </source>
</evidence>
<dbReference type="SMART" id="SM00981">
    <property type="entry name" value="THUMP"/>
    <property type="match status" value="1"/>
</dbReference>
<evidence type="ECO:0000313" key="5">
    <source>
        <dbReference type="EMBL" id="QAR31813.1"/>
    </source>
</evidence>
<dbReference type="InterPro" id="IPR000241">
    <property type="entry name" value="RlmKL-like_Mtase"/>
</dbReference>
<keyword evidence="2 5" id="KW-0808">Transferase</keyword>
<dbReference type="OrthoDB" id="9809404at2"/>
<organism evidence="5 6">
    <name type="scientific">Ornithobacterium rhinotracheale</name>
    <dbReference type="NCBI Taxonomy" id="28251"/>
    <lineage>
        <taxon>Bacteria</taxon>
        <taxon>Pseudomonadati</taxon>
        <taxon>Bacteroidota</taxon>
        <taxon>Flavobacteriia</taxon>
        <taxon>Flavobacteriales</taxon>
        <taxon>Weeksellaceae</taxon>
        <taxon>Ornithobacterium</taxon>
    </lineage>
</organism>
<reference evidence="5 6" key="1">
    <citation type="submission" date="2019-01" db="EMBL/GenBank/DDBJ databases">
        <title>Whole Genome of Ornithobacterium rhinotracheale FARPER-174b.</title>
        <authorList>
            <person name="Tataje-Lavanda L.A."/>
            <person name="Montalvan A."/>
            <person name="Montesinos R."/>
            <person name="Zimic M."/>
            <person name="Fernandez-Sanchez M."/>
            <person name="Fernandez-Diaz M."/>
        </authorList>
    </citation>
    <scope>NUCLEOTIDE SEQUENCE [LARGE SCALE GENOMIC DNA]</scope>
    <source>
        <strain evidence="5 6">FARPER-174b</strain>
    </source>
</reference>
<dbReference type="RefSeq" id="WP_128502243.1">
    <property type="nucleotide sequence ID" value="NZ_CP035107.1"/>
</dbReference>
<dbReference type="InterPro" id="IPR029063">
    <property type="entry name" value="SAM-dependent_MTases_sf"/>
</dbReference>
<dbReference type="PROSITE" id="PS51165">
    <property type="entry name" value="THUMP"/>
    <property type="match status" value="1"/>
</dbReference>
<feature type="domain" description="THUMP" evidence="4">
    <location>
        <begin position="45"/>
        <end position="156"/>
    </location>
</feature>
<evidence type="ECO:0000259" key="4">
    <source>
        <dbReference type="PROSITE" id="PS51165"/>
    </source>
</evidence>
<gene>
    <name evidence="5" type="ORF">EQP59_06435</name>
</gene>
<name>A0A3R5X0X5_ORNRH</name>
<dbReference type="InterPro" id="IPR004114">
    <property type="entry name" value="THUMP_dom"/>
</dbReference>
<protein>
    <submittedName>
        <fullName evidence="5">Class I SAM-dependent RNA methyltransferase</fullName>
    </submittedName>
</protein>
<evidence type="ECO:0000313" key="6">
    <source>
        <dbReference type="Proteomes" id="UP000287701"/>
    </source>
</evidence>
<keyword evidence="1 5" id="KW-0489">Methyltransferase</keyword>
<evidence type="ECO:0000256" key="1">
    <source>
        <dbReference type="ARBA" id="ARBA00022603"/>
    </source>
</evidence>
<dbReference type="GO" id="GO:0003723">
    <property type="term" value="F:RNA binding"/>
    <property type="evidence" value="ECO:0007669"/>
    <property type="project" value="UniProtKB-UniRule"/>
</dbReference>
<dbReference type="PANTHER" id="PTHR47313">
    <property type="entry name" value="RIBOSOMAL RNA LARGE SUBUNIT METHYLTRANSFERASE K/L"/>
    <property type="match status" value="1"/>
</dbReference>
<dbReference type="GO" id="GO:0070043">
    <property type="term" value="F:rRNA (guanine-N7-)-methyltransferase activity"/>
    <property type="evidence" value="ECO:0007669"/>
    <property type="project" value="TreeGrafter"/>
</dbReference>
<evidence type="ECO:0000256" key="3">
    <source>
        <dbReference type="PROSITE-ProRule" id="PRU00529"/>
    </source>
</evidence>
<dbReference type="Pfam" id="PF22020">
    <property type="entry name" value="RlmL_1st"/>
    <property type="match status" value="1"/>
</dbReference>
<proteinExistence type="predicted"/>
<dbReference type="SUPFAM" id="SSF53335">
    <property type="entry name" value="S-adenosyl-L-methionine-dependent methyltransferases"/>
    <property type="match status" value="1"/>
</dbReference>
<dbReference type="Gene3D" id="3.40.50.150">
    <property type="entry name" value="Vaccinia Virus protein VP39"/>
    <property type="match status" value="1"/>
</dbReference>
<dbReference type="InterPro" id="IPR054170">
    <property type="entry name" value="RlmL_1st"/>
</dbReference>
<dbReference type="Gene3D" id="3.30.2130.30">
    <property type="match status" value="1"/>
</dbReference>
<accession>A0A3R5X0X5</accession>
<dbReference type="PROSITE" id="PS00092">
    <property type="entry name" value="N6_MTASE"/>
    <property type="match status" value="1"/>
</dbReference>
<dbReference type="AlphaFoldDB" id="A0A3R5X0X5"/>
<dbReference type="InterPro" id="IPR002052">
    <property type="entry name" value="DNA_methylase_N6_adenine_CS"/>
</dbReference>
<sequence>MENFKMQAKTFYGFEKILAKEIKELGGANVKIRNRLVEFEGDTGFMYKANYSLRTAVRILKPITRFKAKNENELYRAVKNFEWEKIFRGDQTFRIDFTVNSPNFKHSQFAALKVKDAIVDRFRDLTGTRPSVEKNTPHIVINLHITHTTVTLSLDSSGEPLFKRGYRQETGAAPMNEVMAAGLLKIAGWDGKGNFLDPMCGSATLLIEAAMIAMNIPPQLHRPHFSFENWQDFNPQLFQKIKQTRIEKIQEFHGKITGYDINMLMIKVAQRNIKAADLQEFITIKQVNFFQTKKEQFPLLIVFNPPYGERLEVKTEDFYRKIGDTLKNNYPNTFAWFITSDIEAAKDTGLWYTEKIKLYNGKIETEFIKYEIYDKPQENEEN</sequence>
<keyword evidence="3" id="KW-0694">RNA-binding</keyword>
<dbReference type="Proteomes" id="UP000287701">
    <property type="component" value="Chromosome"/>
</dbReference>
<dbReference type="Pfam" id="PF02926">
    <property type="entry name" value="THUMP"/>
    <property type="match status" value="1"/>
</dbReference>
<dbReference type="CDD" id="cd11715">
    <property type="entry name" value="THUMP_AdoMetMT"/>
    <property type="match status" value="1"/>
</dbReference>
<dbReference type="GO" id="GO:0008990">
    <property type="term" value="F:rRNA (guanine-N2-)-methyltransferase activity"/>
    <property type="evidence" value="ECO:0007669"/>
    <property type="project" value="TreeGrafter"/>
</dbReference>
<dbReference type="EMBL" id="CP035107">
    <property type="protein sequence ID" value="QAR31813.1"/>
    <property type="molecule type" value="Genomic_DNA"/>
</dbReference>
<dbReference type="Pfam" id="PF01170">
    <property type="entry name" value="UPF0020"/>
    <property type="match status" value="1"/>
</dbReference>